<comment type="caution">
    <text evidence="2">The sequence shown here is derived from an EMBL/GenBank/DDBJ whole genome shotgun (WGS) entry which is preliminary data.</text>
</comment>
<feature type="transmembrane region" description="Helical" evidence="1">
    <location>
        <begin position="25"/>
        <end position="44"/>
    </location>
</feature>
<dbReference type="Proteomes" id="UP001162131">
    <property type="component" value="Unassembled WGS sequence"/>
</dbReference>
<feature type="transmembrane region" description="Helical" evidence="1">
    <location>
        <begin position="84"/>
        <end position="109"/>
    </location>
</feature>
<evidence type="ECO:0000313" key="3">
    <source>
        <dbReference type="Proteomes" id="UP001162131"/>
    </source>
</evidence>
<accession>A0AAU9J0W2</accession>
<organism evidence="2 3">
    <name type="scientific">Blepharisma stoltei</name>
    <dbReference type="NCBI Taxonomy" id="1481888"/>
    <lineage>
        <taxon>Eukaryota</taxon>
        <taxon>Sar</taxon>
        <taxon>Alveolata</taxon>
        <taxon>Ciliophora</taxon>
        <taxon>Postciliodesmatophora</taxon>
        <taxon>Heterotrichea</taxon>
        <taxon>Heterotrichida</taxon>
        <taxon>Blepharismidae</taxon>
        <taxon>Blepharisma</taxon>
    </lineage>
</organism>
<keyword evidence="1" id="KW-1133">Transmembrane helix</keyword>
<sequence length="214" mass="24329">MDPSSSVFGNYDIEIVKRRIKCDSILFLVLFFIPIAIACCIENKEAAIEVIFWFALYYSPYGLTGTFGFFTVQNEKSYINCYSGFLKCTFVYCALSIGISTVTFFFMLIGTLTSHCDPSKEERCGFVEGILILVVILSFLYLVYSSFGFILWWFANKHANTLKDLILRRAENFQNPFMTGGITTNSQFMPVPGIPVGSSPQYYPQYNPGSYEMH</sequence>
<feature type="transmembrane region" description="Helical" evidence="1">
    <location>
        <begin position="129"/>
        <end position="155"/>
    </location>
</feature>
<protein>
    <submittedName>
        <fullName evidence="2">Uncharacterized protein</fullName>
    </submittedName>
</protein>
<proteinExistence type="predicted"/>
<feature type="transmembrane region" description="Helical" evidence="1">
    <location>
        <begin position="50"/>
        <end position="72"/>
    </location>
</feature>
<evidence type="ECO:0000256" key="1">
    <source>
        <dbReference type="SAM" id="Phobius"/>
    </source>
</evidence>
<keyword evidence="1" id="KW-0812">Transmembrane</keyword>
<reference evidence="2" key="1">
    <citation type="submission" date="2021-09" db="EMBL/GenBank/DDBJ databases">
        <authorList>
            <consortium name="AG Swart"/>
            <person name="Singh M."/>
            <person name="Singh A."/>
            <person name="Seah K."/>
            <person name="Emmerich C."/>
        </authorList>
    </citation>
    <scope>NUCLEOTIDE SEQUENCE</scope>
    <source>
        <strain evidence="2">ATCC30299</strain>
    </source>
</reference>
<keyword evidence="3" id="KW-1185">Reference proteome</keyword>
<dbReference type="EMBL" id="CAJZBQ010000023">
    <property type="protein sequence ID" value="CAG9319504.1"/>
    <property type="molecule type" value="Genomic_DNA"/>
</dbReference>
<keyword evidence="1" id="KW-0472">Membrane</keyword>
<dbReference type="AlphaFoldDB" id="A0AAU9J0W2"/>
<evidence type="ECO:0000313" key="2">
    <source>
        <dbReference type="EMBL" id="CAG9319504.1"/>
    </source>
</evidence>
<gene>
    <name evidence="2" type="ORF">BSTOLATCC_MIC24055</name>
</gene>
<name>A0AAU9J0W2_9CILI</name>